<dbReference type="PANTHER" id="PTHR43081">
    <property type="entry name" value="ADENYLATE CYCLASE, TERMINAL-DIFFERENTIATION SPECIFIC-RELATED"/>
    <property type="match status" value="1"/>
</dbReference>
<dbReference type="InterPro" id="IPR029787">
    <property type="entry name" value="Nucleotide_cyclase"/>
</dbReference>
<dbReference type="Gene3D" id="3.30.70.1230">
    <property type="entry name" value="Nucleotide cyclase"/>
    <property type="match status" value="1"/>
</dbReference>
<dbReference type="AlphaFoldDB" id="A0A835TAH7"/>
<keyword evidence="2" id="KW-0472">Membrane</keyword>
<dbReference type="Proteomes" id="UP000650467">
    <property type="component" value="Unassembled WGS sequence"/>
</dbReference>
<dbReference type="Gene3D" id="3.40.190.10">
    <property type="entry name" value="Periplasmic binding protein-like II"/>
    <property type="match status" value="1"/>
</dbReference>
<keyword evidence="5" id="KW-1185">Reference proteome</keyword>
<comment type="caution">
    <text evidence="4">The sequence shown here is derived from an EMBL/GenBank/DDBJ whole genome shotgun (WGS) entry which is preliminary data.</text>
</comment>
<feature type="region of interest" description="Disordered" evidence="1">
    <location>
        <begin position="865"/>
        <end position="906"/>
    </location>
</feature>
<gene>
    <name evidence="4" type="ORF">HXX76_003442</name>
</gene>
<dbReference type="Pfam" id="PF00211">
    <property type="entry name" value="Guanylate_cyc"/>
    <property type="match status" value="1"/>
</dbReference>
<dbReference type="FunFam" id="3.30.70.1230:FF:000118">
    <property type="entry name" value="Predicted protein"/>
    <property type="match status" value="1"/>
</dbReference>
<dbReference type="OrthoDB" id="547389at2759"/>
<accession>A0A835TAH7</accession>
<evidence type="ECO:0000313" key="4">
    <source>
        <dbReference type="EMBL" id="KAG2441834.1"/>
    </source>
</evidence>
<dbReference type="EMBL" id="JAEHOC010000005">
    <property type="protein sequence ID" value="KAG2441834.1"/>
    <property type="molecule type" value="Genomic_DNA"/>
</dbReference>
<protein>
    <recommendedName>
        <fullName evidence="3">Guanylate cyclase domain-containing protein</fullName>
    </recommendedName>
</protein>
<feature type="domain" description="Guanylate cyclase" evidence="3">
    <location>
        <begin position="509"/>
        <end position="724"/>
    </location>
</feature>
<dbReference type="GO" id="GO:0035556">
    <property type="term" value="P:intracellular signal transduction"/>
    <property type="evidence" value="ECO:0007669"/>
    <property type="project" value="InterPro"/>
</dbReference>
<dbReference type="InterPro" id="IPR001054">
    <property type="entry name" value="A/G_cyclase"/>
</dbReference>
<evidence type="ECO:0000256" key="1">
    <source>
        <dbReference type="SAM" id="MobiDB-lite"/>
    </source>
</evidence>
<proteinExistence type="predicted"/>
<evidence type="ECO:0000259" key="3">
    <source>
        <dbReference type="Pfam" id="PF00211"/>
    </source>
</evidence>
<evidence type="ECO:0000313" key="5">
    <source>
        <dbReference type="Proteomes" id="UP000650467"/>
    </source>
</evidence>
<feature type="transmembrane region" description="Helical" evidence="2">
    <location>
        <begin position="466"/>
        <end position="489"/>
    </location>
</feature>
<dbReference type="SUPFAM" id="SSF55073">
    <property type="entry name" value="Nucleotide cyclase"/>
    <property type="match status" value="1"/>
</dbReference>
<dbReference type="GO" id="GO:0009190">
    <property type="term" value="P:cyclic nucleotide biosynthetic process"/>
    <property type="evidence" value="ECO:0007669"/>
    <property type="project" value="InterPro"/>
</dbReference>
<dbReference type="PANTHER" id="PTHR43081:SF1">
    <property type="entry name" value="ADENYLATE CYCLASE, TERMINAL-DIFFERENTIATION SPECIFIC"/>
    <property type="match status" value="1"/>
</dbReference>
<organism evidence="4 5">
    <name type="scientific">Chlamydomonas incerta</name>
    <dbReference type="NCBI Taxonomy" id="51695"/>
    <lineage>
        <taxon>Eukaryota</taxon>
        <taxon>Viridiplantae</taxon>
        <taxon>Chlorophyta</taxon>
        <taxon>core chlorophytes</taxon>
        <taxon>Chlorophyceae</taxon>
        <taxon>CS clade</taxon>
        <taxon>Chlamydomonadales</taxon>
        <taxon>Chlamydomonadaceae</taxon>
        <taxon>Chlamydomonas</taxon>
    </lineage>
</organism>
<dbReference type="InterPro" id="IPR050697">
    <property type="entry name" value="Adenylyl/Guanylyl_Cyclase_3/4"/>
</dbReference>
<evidence type="ECO:0000256" key="2">
    <source>
        <dbReference type="SAM" id="Phobius"/>
    </source>
</evidence>
<dbReference type="SUPFAM" id="SSF53850">
    <property type="entry name" value="Periplasmic binding protein-like II"/>
    <property type="match status" value="1"/>
</dbReference>
<reference evidence="4" key="1">
    <citation type="journal article" date="2020" name="bioRxiv">
        <title>Comparative genomics of Chlamydomonas.</title>
        <authorList>
            <person name="Craig R.J."/>
            <person name="Hasan A.R."/>
            <person name="Ness R.W."/>
            <person name="Keightley P.D."/>
        </authorList>
    </citation>
    <scope>NUCLEOTIDE SEQUENCE</scope>
    <source>
        <strain evidence="4">SAG 7.73</strain>
    </source>
</reference>
<keyword evidence="2" id="KW-0812">Transmembrane</keyword>
<sequence>MLPEHYIRNQFRIASTLPTANESGPYDFWMVSAEAFGMPELNDAFLDTSLLLSNDHDFQWTDIPRFFRFAMSGAALGSYNSIPAALAMTFLYYQPRLFERYNISIPHTWEDVIEVAEKYNGQDLNQDGRGMIGICMDVSQSCGNYGNAVLNILATMIQTRGPTDGVVLDPDTLELLAAGEPLQEALRLFSRLQAVSIPADTPCFGFYTQLHAKGRCLMTIGMPSAFKVASHERFPGPMHGNLGVLLMPGSSRVLDRSSGRLVPCTLELCPYATHVVRPSRPGEEVLVNKVNAFDTASMAINRYKPLHRQAAALRMLSFTFGPIGSKAFALAPTSEAGVLRYSQLDLDDWLAAGYERSNTEAYLAETIKMFDFPNTFIELRFPGTFEVHDQLKELTRSVVWGNASIKAAEDKWVASVRAIVEARGGVRGLGPAYRRSLGIMTISSKFLQMFMEAAANKDSNHDVGEVVAAVVVPVVVVLLLALMAALLYVRRSRRRQQEKQDSTSAPGPGCVVLCVTDIENSTTLWETLPADVCQSAIQLHHSTIRRAADTFKGYESATEGDSFILAFASANDCVRFCLHVQEALGSPETPWPAELLASPLAGVVTLQPPQPSLEQQQSIRAMCGPGILTSLLRHVAPGSDGAGSMAQTAADDQQQVADRLCVFRGLRVRIGFHGGYFTESEVSFNRASQRTVYSGAMARAAKAIGDVGRGGQVMASAHTLATVRPSLLRSDTLLVLHAGRHVIKEDDVADTELYCLYSRALAARAAVVDPPRSHLIKVPGSLAAPLGRLAVALLQVGDDVTYGGLEVAVWLFSLRAWAQERAAGLGGYLLLTGPGTFQAVFTNPLASVEWMLDVQDLVLDRGAGGGTPAADGRASRLSGNSSGGRPSLGPSKKQDQGDTPGNVDMQLSARGGADVGCLQASLTSDGWVTYSGGACKRVACMTARAAWGCALVSVELARQVLGPGDPQLETIEEACIAAGVGDAGGGAVATLQHQQY</sequence>
<name>A0A835TAH7_CHLIN</name>
<keyword evidence="2" id="KW-1133">Transmembrane helix</keyword>